<comment type="caution">
    <text evidence="10">The sequence shown here is derived from an EMBL/GenBank/DDBJ whole genome shotgun (WGS) entry which is preliminary data.</text>
</comment>
<protein>
    <submittedName>
        <fullName evidence="10">Transporter</fullName>
    </submittedName>
</protein>
<evidence type="ECO:0000313" key="10">
    <source>
        <dbReference type="EMBL" id="PNY79884.1"/>
    </source>
</evidence>
<dbReference type="Proteomes" id="UP000236379">
    <property type="component" value="Unassembled WGS sequence"/>
</dbReference>
<accession>A0A2K3UTL2</accession>
<keyword evidence="5" id="KW-0812">Transmembrane</keyword>
<feature type="region of interest" description="Disordered" evidence="8">
    <location>
        <begin position="25"/>
        <end position="53"/>
    </location>
</feature>
<comment type="subcellular location">
    <subcellularLocation>
        <location evidence="1">Cell outer membrane</location>
    </subcellularLocation>
</comment>
<dbReference type="OrthoDB" id="63572at2"/>
<keyword evidence="11" id="KW-1185">Reference proteome</keyword>
<dbReference type="SUPFAM" id="SSF56954">
    <property type="entry name" value="Outer membrane efflux proteins (OEP)"/>
    <property type="match status" value="1"/>
</dbReference>
<evidence type="ECO:0000256" key="6">
    <source>
        <dbReference type="ARBA" id="ARBA00023136"/>
    </source>
</evidence>
<organism evidence="10 11">
    <name type="scientific">Deinococcus koreensis</name>
    <dbReference type="NCBI Taxonomy" id="2054903"/>
    <lineage>
        <taxon>Bacteria</taxon>
        <taxon>Thermotogati</taxon>
        <taxon>Deinococcota</taxon>
        <taxon>Deinococci</taxon>
        <taxon>Deinococcales</taxon>
        <taxon>Deinococcaceae</taxon>
        <taxon>Deinococcus</taxon>
    </lineage>
</organism>
<evidence type="ECO:0000256" key="2">
    <source>
        <dbReference type="ARBA" id="ARBA00007613"/>
    </source>
</evidence>
<dbReference type="Gene3D" id="1.20.1600.10">
    <property type="entry name" value="Outer membrane efflux proteins (OEP)"/>
    <property type="match status" value="1"/>
</dbReference>
<dbReference type="Pfam" id="PF02321">
    <property type="entry name" value="OEP"/>
    <property type="match status" value="2"/>
</dbReference>
<keyword evidence="6" id="KW-0472">Membrane</keyword>
<dbReference type="InterPro" id="IPR051906">
    <property type="entry name" value="TolC-like"/>
</dbReference>
<sequence length="497" mass="49867">MPRARLSRPVSTLLSLALLLGPAAAQTAPPAPVTSPAQPTPAPASPAQPAAEPASLTPLLEALRRSPGWRSADLSYRAAQLALDSARTRAGLSLTAGADGGLTRLPWDTGQWQGNASVTLGATLSVLPWAPALEGVRSAQRALDAAAVELRNSRATLTTQLLEAYANARSAADALALADAQLSLSARLLEVARAQRAQGLLTQEALLERQGALEGAQAGQARAARGVALAAQAVARVLGTPVTLPARAAEFAPLPDTQPGQDLAALLARADGRRPEVARARASLADAQANLSATTLDARLPDLSASVRAGQLSDGQGGSGRILSGSLNVKTGVLGAQLSVPLRDTSAVPSGVSLSLSASIPILGGGKGTALAQAQLGVTQAQLGLDSARQSVELDVRTRLGALQDEQGALPAAQTAVTGAQTALDSARARLEAGLGTALDALQAEVGLLQATQALGAQQRGAALAALKLAAATADLDALLTTPAPLPTSPAPAGGRP</sequence>
<gene>
    <name evidence="10" type="ORF">CVO96_18275</name>
</gene>
<keyword evidence="4" id="KW-1134">Transmembrane beta strand</keyword>
<evidence type="ECO:0000256" key="7">
    <source>
        <dbReference type="ARBA" id="ARBA00023237"/>
    </source>
</evidence>
<feature type="chain" id="PRO_5014423854" evidence="9">
    <location>
        <begin position="28"/>
        <end position="497"/>
    </location>
</feature>
<evidence type="ECO:0000256" key="9">
    <source>
        <dbReference type="SAM" id="SignalP"/>
    </source>
</evidence>
<keyword evidence="7" id="KW-0998">Cell outer membrane</keyword>
<evidence type="ECO:0000256" key="4">
    <source>
        <dbReference type="ARBA" id="ARBA00022452"/>
    </source>
</evidence>
<comment type="similarity">
    <text evidence="2">Belongs to the outer membrane factor (OMF) (TC 1.B.17) family.</text>
</comment>
<dbReference type="PANTHER" id="PTHR30026">
    <property type="entry name" value="OUTER MEMBRANE PROTEIN TOLC"/>
    <property type="match status" value="1"/>
</dbReference>
<dbReference type="GO" id="GO:0015562">
    <property type="term" value="F:efflux transmembrane transporter activity"/>
    <property type="evidence" value="ECO:0007669"/>
    <property type="project" value="InterPro"/>
</dbReference>
<dbReference type="RefSeq" id="WP_103313868.1">
    <property type="nucleotide sequence ID" value="NZ_PPPD01000002.1"/>
</dbReference>
<keyword evidence="3" id="KW-0813">Transport</keyword>
<evidence type="ECO:0000256" key="8">
    <source>
        <dbReference type="SAM" id="MobiDB-lite"/>
    </source>
</evidence>
<feature type="signal peptide" evidence="9">
    <location>
        <begin position="1"/>
        <end position="27"/>
    </location>
</feature>
<dbReference type="GO" id="GO:0009279">
    <property type="term" value="C:cell outer membrane"/>
    <property type="evidence" value="ECO:0007669"/>
    <property type="project" value="UniProtKB-SubCell"/>
</dbReference>
<evidence type="ECO:0000256" key="1">
    <source>
        <dbReference type="ARBA" id="ARBA00004442"/>
    </source>
</evidence>
<dbReference type="GO" id="GO:1990281">
    <property type="term" value="C:efflux pump complex"/>
    <property type="evidence" value="ECO:0007669"/>
    <property type="project" value="TreeGrafter"/>
</dbReference>
<feature type="compositionally biased region" description="Pro residues" evidence="8">
    <location>
        <begin position="29"/>
        <end position="46"/>
    </location>
</feature>
<name>A0A2K3UTL2_9DEIO</name>
<proteinExistence type="inferred from homology"/>
<evidence type="ECO:0000313" key="11">
    <source>
        <dbReference type="Proteomes" id="UP000236379"/>
    </source>
</evidence>
<dbReference type="AlphaFoldDB" id="A0A2K3UTL2"/>
<evidence type="ECO:0000256" key="5">
    <source>
        <dbReference type="ARBA" id="ARBA00022692"/>
    </source>
</evidence>
<keyword evidence="9" id="KW-0732">Signal</keyword>
<dbReference type="EMBL" id="PPPD01000002">
    <property type="protein sequence ID" value="PNY79884.1"/>
    <property type="molecule type" value="Genomic_DNA"/>
</dbReference>
<dbReference type="InterPro" id="IPR003423">
    <property type="entry name" value="OMP_efflux"/>
</dbReference>
<dbReference type="PANTHER" id="PTHR30026:SF20">
    <property type="entry name" value="OUTER MEMBRANE PROTEIN TOLC"/>
    <property type="match status" value="1"/>
</dbReference>
<reference evidence="10 11" key="1">
    <citation type="submission" date="2018-01" db="EMBL/GenBank/DDBJ databases">
        <title>Deinococcus koreensis sp. nov., a radiation-resistant bacterium isolated from river water.</title>
        <authorList>
            <person name="Choi A."/>
        </authorList>
    </citation>
    <scope>NUCLEOTIDE SEQUENCE [LARGE SCALE GENOMIC DNA]</scope>
    <source>
        <strain evidence="10 11">SJW1-2</strain>
    </source>
</reference>
<evidence type="ECO:0000256" key="3">
    <source>
        <dbReference type="ARBA" id="ARBA00022448"/>
    </source>
</evidence>
<dbReference type="GO" id="GO:0015288">
    <property type="term" value="F:porin activity"/>
    <property type="evidence" value="ECO:0007669"/>
    <property type="project" value="TreeGrafter"/>
</dbReference>